<dbReference type="KEGG" id="btab:109042872"/>
<name>A0A9P0AMV7_BEMTA</name>
<protein>
    <submittedName>
        <fullName evidence="2">Uncharacterized protein</fullName>
    </submittedName>
</protein>
<sequence length="204" mass="22665">MRTELQRSARGVISECFLCLCFVSRVAAAIHPTNISVQRVSLLQHAAHLNVSSVPDYFVPKLRISVVKMNFYRRPTFFFALSLIVALIATETSASPAPDGVIDKIKGFFSHPKDTAEEAADKTKKTYDDAKDGVKHGWDVTKEKVGDGWDVTKEKVGEGWDATKEKVAEGWDATKEKVADGWDATKDKVGEWVQKGKEALKHDK</sequence>
<dbReference type="EMBL" id="OU963870">
    <property type="protein sequence ID" value="CAH0395240.1"/>
    <property type="molecule type" value="Genomic_DNA"/>
</dbReference>
<evidence type="ECO:0000256" key="1">
    <source>
        <dbReference type="SAM" id="SignalP"/>
    </source>
</evidence>
<accession>A0A9P0AMV7</accession>
<organism evidence="2 3">
    <name type="scientific">Bemisia tabaci</name>
    <name type="common">Sweetpotato whitefly</name>
    <name type="synonym">Aleurodes tabaci</name>
    <dbReference type="NCBI Taxonomy" id="7038"/>
    <lineage>
        <taxon>Eukaryota</taxon>
        <taxon>Metazoa</taxon>
        <taxon>Ecdysozoa</taxon>
        <taxon>Arthropoda</taxon>
        <taxon>Hexapoda</taxon>
        <taxon>Insecta</taxon>
        <taxon>Pterygota</taxon>
        <taxon>Neoptera</taxon>
        <taxon>Paraneoptera</taxon>
        <taxon>Hemiptera</taxon>
        <taxon>Sternorrhyncha</taxon>
        <taxon>Aleyrodoidea</taxon>
        <taxon>Aleyrodidae</taxon>
        <taxon>Aleyrodinae</taxon>
        <taxon>Bemisia</taxon>
    </lineage>
</organism>
<dbReference type="AlphaFoldDB" id="A0A9P0AMV7"/>
<keyword evidence="3" id="KW-1185">Reference proteome</keyword>
<feature type="chain" id="PRO_5040129483" evidence="1">
    <location>
        <begin position="29"/>
        <end position="204"/>
    </location>
</feature>
<dbReference type="Gene3D" id="1.20.120.20">
    <property type="entry name" value="Apolipoprotein"/>
    <property type="match status" value="1"/>
</dbReference>
<reference evidence="2" key="1">
    <citation type="submission" date="2021-12" db="EMBL/GenBank/DDBJ databases">
        <authorList>
            <person name="King R."/>
        </authorList>
    </citation>
    <scope>NUCLEOTIDE SEQUENCE</scope>
</reference>
<dbReference type="Proteomes" id="UP001152759">
    <property type="component" value="Chromosome 9"/>
</dbReference>
<proteinExistence type="predicted"/>
<evidence type="ECO:0000313" key="2">
    <source>
        <dbReference type="EMBL" id="CAH0395240.1"/>
    </source>
</evidence>
<gene>
    <name evidence="2" type="ORF">BEMITA_LOCUS13452</name>
</gene>
<feature type="signal peptide" evidence="1">
    <location>
        <begin position="1"/>
        <end position="28"/>
    </location>
</feature>
<evidence type="ECO:0000313" key="3">
    <source>
        <dbReference type="Proteomes" id="UP001152759"/>
    </source>
</evidence>
<dbReference type="SUPFAM" id="SSF58113">
    <property type="entry name" value="Apolipoprotein A-I"/>
    <property type="match status" value="1"/>
</dbReference>
<keyword evidence="1" id="KW-0732">Signal</keyword>